<dbReference type="STRING" id="91928.A0A0D2BXQ4"/>
<dbReference type="VEuPathDB" id="FungiDB:PV08_06080"/>
<dbReference type="OrthoDB" id="1669814at2759"/>
<reference evidence="1 2" key="1">
    <citation type="submission" date="2015-01" db="EMBL/GenBank/DDBJ databases">
        <title>The Genome Sequence of Exophiala spinifera CBS89968.</title>
        <authorList>
            <consortium name="The Broad Institute Genomics Platform"/>
            <person name="Cuomo C."/>
            <person name="de Hoog S."/>
            <person name="Gorbushina A."/>
            <person name="Stielow B."/>
            <person name="Teixiera M."/>
            <person name="Abouelleil A."/>
            <person name="Chapman S.B."/>
            <person name="Priest M."/>
            <person name="Young S.K."/>
            <person name="Wortman J."/>
            <person name="Nusbaum C."/>
            <person name="Birren B."/>
        </authorList>
    </citation>
    <scope>NUCLEOTIDE SEQUENCE [LARGE SCALE GENOMIC DNA]</scope>
    <source>
        <strain evidence="1 2">CBS 89968</strain>
    </source>
</reference>
<dbReference type="Proteomes" id="UP000053328">
    <property type="component" value="Unassembled WGS sequence"/>
</dbReference>
<gene>
    <name evidence="1" type="ORF">PV08_06080</name>
</gene>
<dbReference type="GO" id="GO:0005829">
    <property type="term" value="C:cytosol"/>
    <property type="evidence" value="ECO:0007669"/>
    <property type="project" value="TreeGrafter"/>
</dbReference>
<dbReference type="InterPro" id="IPR044992">
    <property type="entry name" value="ChyE-like"/>
</dbReference>
<dbReference type="SUPFAM" id="SSF52317">
    <property type="entry name" value="Class I glutamine amidotransferase-like"/>
    <property type="match status" value="1"/>
</dbReference>
<dbReference type="PANTHER" id="PTHR42695:SF6">
    <property type="entry name" value="GLUTAMINE AMIDOTRANSFERASE DOMAIN-CONTAINING PROTEIN"/>
    <property type="match status" value="1"/>
</dbReference>
<dbReference type="GO" id="GO:0005634">
    <property type="term" value="C:nucleus"/>
    <property type="evidence" value="ECO:0007669"/>
    <property type="project" value="TreeGrafter"/>
</dbReference>
<keyword evidence="2" id="KW-1185">Reference proteome</keyword>
<name>A0A0D2BXQ4_9EURO</name>
<dbReference type="EMBL" id="KN847495">
    <property type="protein sequence ID" value="KIW16029.1"/>
    <property type="molecule type" value="Genomic_DNA"/>
</dbReference>
<sequence>MQLPAKPGRRVRRIAILDCERNVPIIAKTYGPYFSGIFSSVLADTAKRLDLSFPPDFCGFDVVRGQFPDPSTIDAILVTGSMAGAYDPYPWIKPLADFIKLVYTRYPEVRIAGVCFGHQIISQTLLGSHGVIVEKHPGGFEAGLQTVMVNPELTQYFPGLEDYIKANTTSEGSEATPQLRLQLGHGDHVVLPKAPQSLPGGWMSLGSTKHCHVQGLFEPGRVLTSQPHWECDSWIMSESFSYLFTPQKGYRPEEVEGWVEGTKGGHDSLAMQEWVLQFLLDMLPSEDDTMKQVP</sequence>
<dbReference type="InterPro" id="IPR029062">
    <property type="entry name" value="Class_I_gatase-like"/>
</dbReference>
<accession>A0A0D2BXQ4</accession>
<evidence type="ECO:0000313" key="2">
    <source>
        <dbReference type="Proteomes" id="UP000053328"/>
    </source>
</evidence>
<dbReference type="AlphaFoldDB" id="A0A0D2BXQ4"/>
<dbReference type="Gene3D" id="3.40.50.880">
    <property type="match status" value="1"/>
</dbReference>
<protein>
    <recommendedName>
        <fullName evidence="3">Glutamine amidotransferase domain-containing protein</fullName>
    </recommendedName>
</protein>
<dbReference type="RefSeq" id="XP_016236245.1">
    <property type="nucleotide sequence ID" value="XM_016380418.1"/>
</dbReference>
<proteinExistence type="predicted"/>
<dbReference type="GeneID" id="27333163"/>
<organism evidence="1 2">
    <name type="scientific">Exophiala spinifera</name>
    <dbReference type="NCBI Taxonomy" id="91928"/>
    <lineage>
        <taxon>Eukaryota</taxon>
        <taxon>Fungi</taxon>
        <taxon>Dikarya</taxon>
        <taxon>Ascomycota</taxon>
        <taxon>Pezizomycotina</taxon>
        <taxon>Eurotiomycetes</taxon>
        <taxon>Chaetothyriomycetidae</taxon>
        <taxon>Chaetothyriales</taxon>
        <taxon>Herpotrichiellaceae</taxon>
        <taxon>Exophiala</taxon>
    </lineage>
</organism>
<evidence type="ECO:0000313" key="1">
    <source>
        <dbReference type="EMBL" id="KIW16029.1"/>
    </source>
</evidence>
<evidence type="ECO:0008006" key="3">
    <source>
        <dbReference type="Google" id="ProtNLM"/>
    </source>
</evidence>
<dbReference type="CDD" id="cd01741">
    <property type="entry name" value="GATase1_1"/>
    <property type="match status" value="1"/>
</dbReference>
<dbReference type="PANTHER" id="PTHR42695">
    <property type="entry name" value="GLUTAMINE AMIDOTRANSFERASE YLR126C-RELATED"/>
    <property type="match status" value="1"/>
</dbReference>
<dbReference type="HOGENOM" id="CLU_054974_0_2_1"/>